<feature type="domain" description="Prp18" evidence="9">
    <location>
        <begin position="213"/>
        <end position="349"/>
    </location>
</feature>
<dbReference type="EMBL" id="LN871598">
    <property type="protein sequence ID" value="SJK86281.1"/>
    <property type="molecule type" value="Genomic_DNA"/>
</dbReference>
<dbReference type="GO" id="GO:0046540">
    <property type="term" value="C:U4/U6 x U5 tri-snRNP complex"/>
    <property type="evidence" value="ECO:0007669"/>
    <property type="project" value="TreeGrafter"/>
</dbReference>
<keyword evidence="7" id="KW-0539">Nucleus</keyword>
<evidence type="ECO:0000259" key="10">
    <source>
        <dbReference type="Pfam" id="PF08799"/>
    </source>
</evidence>
<dbReference type="RefSeq" id="XP_021338458.1">
    <property type="nucleotide sequence ID" value="XM_021481871.1"/>
</dbReference>
<evidence type="ECO:0000256" key="7">
    <source>
        <dbReference type="ARBA" id="ARBA00023242"/>
    </source>
</evidence>
<evidence type="ECO:0000313" key="12">
    <source>
        <dbReference type="Proteomes" id="UP000002899"/>
    </source>
</evidence>
<dbReference type="KEGG" id="bmic:BMR1_03g00815"/>
<dbReference type="InterPro" id="IPR036285">
    <property type="entry name" value="PRP4-like_sf"/>
</dbReference>
<accession>A0A1R4AB84</accession>
<keyword evidence="12" id="KW-1185">Reference proteome</keyword>
<evidence type="ECO:0000256" key="2">
    <source>
        <dbReference type="ARBA" id="ARBA00008137"/>
    </source>
</evidence>
<dbReference type="PANTHER" id="PTHR13007">
    <property type="entry name" value="PRE-MRNA SPLICING FACTOR-RELATED"/>
    <property type="match status" value="1"/>
</dbReference>
<evidence type="ECO:0000256" key="1">
    <source>
        <dbReference type="ARBA" id="ARBA00004123"/>
    </source>
</evidence>
<dbReference type="PANTHER" id="PTHR13007:SF19">
    <property type="entry name" value="PRE-MRNA-SPLICING FACTOR 18"/>
    <property type="match status" value="1"/>
</dbReference>
<proteinExistence type="inferred from homology"/>
<dbReference type="Gene3D" id="4.10.280.110">
    <property type="entry name" value="Pre-mRNA processing factor 4 domain"/>
    <property type="match status" value="1"/>
</dbReference>
<evidence type="ECO:0000256" key="8">
    <source>
        <dbReference type="SAM" id="Coils"/>
    </source>
</evidence>
<name>A0A1R4AB84_BABMR</name>
<comment type="similarity">
    <text evidence="2">Belongs to the PRP18 family.</text>
</comment>
<dbReference type="Proteomes" id="UP000002899">
    <property type="component" value="Chromosome III"/>
</dbReference>
<evidence type="ECO:0000256" key="5">
    <source>
        <dbReference type="ARBA" id="ARBA00022728"/>
    </source>
</evidence>
<evidence type="ECO:0000313" key="11">
    <source>
        <dbReference type="EMBL" id="SJK86281.1"/>
    </source>
</evidence>
<evidence type="ECO:0000256" key="3">
    <source>
        <dbReference type="ARBA" id="ARBA00018242"/>
    </source>
</evidence>
<dbReference type="SUPFAM" id="SSF158230">
    <property type="entry name" value="PRP4-like"/>
    <property type="match status" value="1"/>
</dbReference>
<dbReference type="GO" id="GO:0005682">
    <property type="term" value="C:U5 snRNP"/>
    <property type="evidence" value="ECO:0007669"/>
    <property type="project" value="TreeGrafter"/>
</dbReference>
<dbReference type="GeneID" id="24424796"/>
<protein>
    <recommendedName>
        <fullName evidence="3">Pre-mRNA-splicing factor 18</fullName>
    </recommendedName>
</protein>
<gene>
    <name evidence="11" type="ORF">BMR1_03g00815</name>
</gene>
<dbReference type="OrthoDB" id="10261918at2759"/>
<reference evidence="11 12" key="2">
    <citation type="journal article" date="2013" name="PLoS ONE">
        <title>Whole genome mapping and re-organization of the nuclear and mitochondrial genomes of Babesia microti isolates.</title>
        <authorList>
            <person name="Cornillot E."/>
            <person name="Dassouli A."/>
            <person name="Garg A."/>
            <person name="Pachikara N."/>
            <person name="Randazzo S."/>
            <person name="Depoix D."/>
            <person name="Carcy B."/>
            <person name="Delbecq S."/>
            <person name="Frutos R."/>
            <person name="Silva J.C."/>
            <person name="Sutton R."/>
            <person name="Krause P.J."/>
            <person name="Mamoun C.B."/>
        </authorList>
    </citation>
    <scope>NUCLEOTIDE SEQUENCE [LARGE SCALE GENOMIC DNA]</scope>
    <source>
        <strain evidence="11 12">RI</strain>
    </source>
</reference>
<dbReference type="AlphaFoldDB" id="A0A1R4AB84"/>
<organism evidence="11 12">
    <name type="scientific">Babesia microti (strain RI)</name>
    <dbReference type="NCBI Taxonomy" id="1133968"/>
    <lineage>
        <taxon>Eukaryota</taxon>
        <taxon>Sar</taxon>
        <taxon>Alveolata</taxon>
        <taxon>Apicomplexa</taxon>
        <taxon>Aconoidasida</taxon>
        <taxon>Piroplasmida</taxon>
        <taxon>Babesiidae</taxon>
        <taxon>Babesia</taxon>
    </lineage>
</organism>
<comment type="subcellular location">
    <subcellularLocation>
        <location evidence="1">Nucleus</location>
    </subcellularLocation>
</comment>
<feature type="coiled-coil region" evidence="8">
    <location>
        <begin position="50"/>
        <end position="85"/>
    </location>
</feature>
<reference evidence="11 12" key="3">
    <citation type="journal article" date="2016" name="Sci. Rep.">
        <title>Genome-wide diversity and gene expression profiling of Babesia microti isolates identify polymorphic genes that mediate host-pathogen interactions.</title>
        <authorList>
            <person name="Silva J.C."/>
            <person name="Cornillot E."/>
            <person name="McCracken C."/>
            <person name="Usmani-Brown S."/>
            <person name="Dwivedi A."/>
            <person name="Ifeonu O.O."/>
            <person name="Crabtree J."/>
            <person name="Gotia H.T."/>
            <person name="Virji A.Z."/>
            <person name="Reynes C."/>
            <person name="Colinge J."/>
            <person name="Kumar V."/>
            <person name="Lawres L."/>
            <person name="Pazzi J.E."/>
            <person name="Pablo J.V."/>
            <person name="Hung C."/>
            <person name="Brancato J."/>
            <person name="Kumari P."/>
            <person name="Orvis J."/>
            <person name="Tretina K."/>
            <person name="Chibucos M."/>
            <person name="Ott S."/>
            <person name="Sadzewicz L."/>
            <person name="Sengamalay N."/>
            <person name="Shetty A.C."/>
            <person name="Su Q."/>
            <person name="Tallon L."/>
            <person name="Fraser C.M."/>
            <person name="Frutos R."/>
            <person name="Molina D.M."/>
            <person name="Krause P.J."/>
            <person name="Ben Mamoun C."/>
        </authorList>
    </citation>
    <scope>NUCLEOTIDE SEQUENCE [LARGE SCALE GENOMIC DNA]</scope>
    <source>
        <strain evidence="11 12">RI</strain>
    </source>
</reference>
<dbReference type="SUPFAM" id="SSF47938">
    <property type="entry name" value="Functional domain of the splicing factor Prp18"/>
    <property type="match status" value="1"/>
</dbReference>
<sequence>MPCRYTAYILCKGIKYYSEISLYMDSIFKLINDKRKELQQFKKGTSISQRELLNKEKEEILQRQREQKEAKEKLSYQKLEQLEKRFERGNKRKLDTPSETKHTAIEITKETTAEIYRKLRKLKLPIIIFAETPNERYNRLCRSEIGLAGSNSSGSNINHDTLANVDREFELHIQALGDSLNDHTAKHKKLYEQNNAQKISDPNAIKTRKICDWISKILDFWEREISQQKSKIGVDVKSTTLLAQTRTGLEPLVKLLRKNKLDISILDKLCKIIDCIETMDYRGAHDTYMMLAIGNAPWPMGVANITIQARPWRSKIYESEVAHILNDDTTRKFIQMFKRLMTIAQRINPTSISKQVHMTTPLN</sequence>
<evidence type="ECO:0000259" key="9">
    <source>
        <dbReference type="Pfam" id="PF02840"/>
    </source>
</evidence>
<evidence type="ECO:0000256" key="4">
    <source>
        <dbReference type="ARBA" id="ARBA00022664"/>
    </source>
</evidence>
<dbReference type="VEuPathDB" id="PiroplasmaDB:BMR1_03g00815"/>
<dbReference type="Gene3D" id="1.20.940.10">
    <property type="entry name" value="Functional domain of the splicing factor Prp18"/>
    <property type="match status" value="1"/>
</dbReference>
<dbReference type="InterPro" id="IPR039979">
    <property type="entry name" value="PRPF18"/>
</dbReference>
<keyword evidence="5" id="KW-0747">Spliceosome</keyword>
<dbReference type="GO" id="GO:0000350">
    <property type="term" value="P:generation of catalytic spliceosome for second transesterification step"/>
    <property type="evidence" value="ECO:0007669"/>
    <property type="project" value="TreeGrafter"/>
</dbReference>
<dbReference type="InterPro" id="IPR004098">
    <property type="entry name" value="Prp18"/>
</dbReference>
<dbReference type="InterPro" id="IPR014906">
    <property type="entry name" value="PRP4-like"/>
</dbReference>
<feature type="domain" description="Pre-mRNA processing factor 4 (PRP4)-like" evidence="10">
    <location>
        <begin position="117"/>
        <end position="140"/>
    </location>
</feature>
<keyword evidence="6" id="KW-0508">mRNA splicing</keyword>
<dbReference type="Pfam" id="PF08799">
    <property type="entry name" value="PRP4"/>
    <property type="match status" value="1"/>
</dbReference>
<keyword evidence="4" id="KW-0507">mRNA processing</keyword>
<evidence type="ECO:0000256" key="6">
    <source>
        <dbReference type="ARBA" id="ARBA00023187"/>
    </source>
</evidence>
<dbReference type="GO" id="GO:0071021">
    <property type="term" value="C:U2-type post-spliceosomal complex"/>
    <property type="evidence" value="ECO:0007669"/>
    <property type="project" value="TreeGrafter"/>
</dbReference>
<reference evidence="11 12" key="1">
    <citation type="journal article" date="2012" name="Nucleic Acids Res.">
        <title>Sequencing of the smallest Apicomplexan genome from the human pathogen Babesia microti.</title>
        <authorList>
            <person name="Cornillot E."/>
            <person name="Hadj-Kaddour K."/>
            <person name="Dassouli A."/>
            <person name="Noel B."/>
            <person name="Ranwez V."/>
            <person name="Vacherie B."/>
            <person name="Augagneur Y."/>
            <person name="Bres V."/>
            <person name="Duclos A."/>
            <person name="Randazzo S."/>
            <person name="Carcy B."/>
            <person name="Debierre-Grockiego F."/>
            <person name="Delbecq S."/>
            <person name="Moubri-Menage K."/>
            <person name="Shams-Eldin H."/>
            <person name="Usmani-Brown S."/>
            <person name="Bringaud F."/>
            <person name="Wincker P."/>
            <person name="Vivares C.P."/>
            <person name="Schwarz R.T."/>
            <person name="Schetters T.P."/>
            <person name="Krause P.J."/>
            <person name="Gorenflot A."/>
            <person name="Berry V."/>
            <person name="Barbe V."/>
            <person name="Ben Mamoun C."/>
        </authorList>
    </citation>
    <scope>NUCLEOTIDE SEQUENCE [LARGE SCALE GENOMIC DNA]</scope>
    <source>
        <strain evidence="11 12">RI</strain>
    </source>
</reference>
<dbReference type="Pfam" id="PF02840">
    <property type="entry name" value="Prp18"/>
    <property type="match status" value="1"/>
</dbReference>
<keyword evidence="8" id="KW-0175">Coiled coil</keyword>